<dbReference type="RefSeq" id="WP_184941450.1">
    <property type="nucleotide sequence ID" value="NZ_JACHJV010000001.1"/>
</dbReference>
<dbReference type="AlphaFoldDB" id="A0A7W7R8L8"/>
<name>A0A7W7R8L8_KITKI</name>
<proteinExistence type="predicted"/>
<comment type="caution">
    <text evidence="1">The sequence shown here is derived from an EMBL/GenBank/DDBJ whole genome shotgun (WGS) entry which is preliminary data.</text>
</comment>
<dbReference type="EMBL" id="JACHJV010000001">
    <property type="protein sequence ID" value="MBB4927304.1"/>
    <property type="molecule type" value="Genomic_DNA"/>
</dbReference>
<organism evidence="1 2">
    <name type="scientific">Kitasatospora kifunensis</name>
    <name type="common">Streptomyces kifunensis</name>
    <dbReference type="NCBI Taxonomy" id="58351"/>
    <lineage>
        <taxon>Bacteria</taxon>
        <taxon>Bacillati</taxon>
        <taxon>Actinomycetota</taxon>
        <taxon>Actinomycetes</taxon>
        <taxon>Kitasatosporales</taxon>
        <taxon>Streptomycetaceae</taxon>
        <taxon>Kitasatospora</taxon>
    </lineage>
</organism>
<gene>
    <name evidence="1" type="ORF">FHR34_006297</name>
</gene>
<accession>A0A7W7R8L8</accession>
<protein>
    <submittedName>
        <fullName evidence="1">Uncharacterized protein</fullName>
    </submittedName>
</protein>
<evidence type="ECO:0000313" key="2">
    <source>
        <dbReference type="Proteomes" id="UP000540506"/>
    </source>
</evidence>
<reference evidence="1 2" key="1">
    <citation type="submission" date="2020-08" db="EMBL/GenBank/DDBJ databases">
        <title>Sequencing the genomes of 1000 actinobacteria strains.</title>
        <authorList>
            <person name="Klenk H.-P."/>
        </authorList>
    </citation>
    <scope>NUCLEOTIDE SEQUENCE [LARGE SCALE GENOMIC DNA]</scope>
    <source>
        <strain evidence="1 2">DSM 41654</strain>
    </source>
</reference>
<keyword evidence="2" id="KW-1185">Reference proteome</keyword>
<evidence type="ECO:0000313" key="1">
    <source>
        <dbReference type="EMBL" id="MBB4927304.1"/>
    </source>
</evidence>
<sequence length="152" mass="15884">MERREQAAAQALAAADERERRAEERLRAAIRQTALLRLGTAGDGLADAERLLDVPDDVGDQAVAAAAAAELKDPADAAPLRLTSRSASKRSDGAFYLSAAAGTNELGVVNVRGIARPPSGFTGGRIGILPDNGCRPKAPEVLRCARWSVTPA</sequence>
<dbReference type="Proteomes" id="UP000540506">
    <property type="component" value="Unassembled WGS sequence"/>
</dbReference>